<comment type="similarity">
    <text evidence="1 3">Belongs to the TPP enzyme family.</text>
</comment>
<dbReference type="GO" id="GO:0003984">
    <property type="term" value="F:acetolactate synthase activity"/>
    <property type="evidence" value="ECO:0007669"/>
    <property type="project" value="TreeGrafter"/>
</dbReference>
<dbReference type="GO" id="GO:0009099">
    <property type="term" value="P:L-valine biosynthetic process"/>
    <property type="evidence" value="ECO:0007669"/>
    <property type="project" value="TreeGrafter"/>
</dbReference>
<evidence type="ECO:0000256" key="4">
    <source>
        <dbReference type="SAM" id="MobiDB-lite"/>
    </source>
</evidence>
<dbReference type="Proteomes" id="UP000198781">
    <property type="component" value="Unassembled WGS sequence"/>
</dbReference>
<evidence type="ECO:0000313" key="8">
    <source>
        <dbReference type="EMBL" id="SDC24237.1"/>
    </source>
</evidence>
<dbReference type="GO" id="GO:0050660">
    <property type="term" value="F:flavin adenine dinucleotide binding"/>
    <property type="evidence" value="ECO:0007669"/>
    <property type="project" value="TreeGrafter"/>
</dbReference>
<dbReference type="InterPro" id="IPR029061">
    <property type="entry name" value="THDP-binding"/>
</dbReference>
<dbReference type="AlphaFoldDB" id="A0A1G6JZT9"/>
<dbReference type="GO" id="GO:0000287">
    <property type="term" value="F:magnesium ion binding"/>
    <property type="evidence" value="ECO:0007669"/>
    <property type="project" value="InterPro"/>
</dbReference>
<dbReference type="PANTHER" id="PTHR18968:SF120">
    <property type="entry name" value="ACETOLACTATE SYNTHASE LARGE SUBUNIT"/>
    <property type="match status" value="1"/>
</dbReference>
<proteinExistence type="inferred from homology"/>
<dbReference type="InterPro" id="IPR029035">
    <property type="entry name" value="DHS-like_NAD/FAD-binding_dom"/>
</dbReference>
<evidence type="ECO:0000259" key="6">
    <source>
        <dbReference type="Pfam" id="PF02775"/>
    </source>
</evidence>
<dbReference type="STRING" id="187868.SAMN05192589_101524"/>
<feature type="domain" description="Thiamine pyrophosphate enzyme TPP-binding" evidence="6">
    <location>
        <begin position="402"/>
        <end position="548"/>
    </location>
</feature>
<evidence type="ECO:0000313" key="9">
    <source>
        <dbReference type="Proteomes" id="UP000198781"/>
    </source>
</evidence>
<dbReference type="GO" id="GO:0009097">
    <property type="term" value="P:isoleucine biosynthetic process"/>
    <property type="evidence" value="ECO:0007669"/>
    <property type="project" value="TreeGrafter"/>
</dbReference>
<evidence type="ECO:0000256" key="2">
    <source>
        <dbReference type="ARBA" id="ARBA00023052"/>
    </source>
</evidence>
<accession>A0A1G6JZT9</accession>
<name>A0A1G6JZT9_9BURK</name>
<dbReference type="Pfam" id="PF02775">
    <property type="entry name" value="TPP_enzyme_C"/>
    <property type="match status" value="1"/>
</dbReference>
<dbReference type="RefSeq" id="WP_092739937.1">
    <property type="nucleotide sequence ID" value="NZ_FMZC01000001.1"/>
</dbReference>
<gene>
    <name evidence="8" type="ORF">SAMN05192589_101524</name>
</gene>
<dbReference type="NCBIfam" id="NF006052">
    <property type="entry name" value="PRK08199.1"/>
    <property type="match status" value="1"/>
</dbReference>
<dbReference type="EMBL" id="FMZC01000001">
    <property type="protein sequence ID" value="SDC24237.1"/>
    <property type="molecule type" value="Genomic_DNA"/>
</dbReference>
<dbReference type="InterPro" id="IPR012000">
    <property type="entry name" value="Thiamin_PyroP_enz_cen_dom"/>
</dbReference>
<protein>
    <submittedName>
        <fullName evidence="8">Acetolactate synthase-1/2/3 large subunit</fullName>
    </submittedName>
</protein>
<keyword evidence="2 3" id="KW-0786">Thiamine pyrophosphate</keyword>
<dbReference type="InterPro" id="IPR012001">
    <property type="entry name" value="Thiamin_PyroP_enz_TPP-bd_dom"/>
</dbReference>
<evidence type="ECO:0000259" key="7">
    <source>
        <dbReference type="Pfam" id="PF02776"/>
    </source>
</evidence>
<reference evidence="8 9" key="1">
    <citation type="submission" date="2016-10" db="EMBL/GenBank/DDBJ databases">
        <authorList>
            <person name="de Groot N.N."/>
        </authorList>
    </citation>
    <scope>NUCLEOTIDE SEQUENCE [LARGE SCALE GENOMIC DNA]</scope>
    <source>
        <strain evidence="8 9">DSM 16619</strain>
    </source>
</reference>
<feature type="region of interest" description="Disordered" evidence="4">
    <location>
        <begin position="1"/>
        <end position="20"/>
    </location>
</feature>
<feature type="domain" description="Thiamine pyrophosphate enzyme central" evidence="5">
    <location>
        <begin position="205"/>
        <end position="343"/>
    </location>
</feature>
<dbReference type="GO" id="GO:0005948">
    <property type="term" value="C:acetolactate synthase complex"/>
    <property type="evidence" value="ECO:0007669"/>
    <property type="project" value="TreeGrafter"/>
</dbReference>
<dbReference type="CDD" id="cd00568">
    <property type="entry name" value="TPP_enzymes"/>
    <property type="match status" value="1"/>
</dbReference>
<dbReference type="Gene3D" id="3.40.50.1220">
    <property type="entry name" value="TPP-binding domain"/>
    <property type="match status" value="1"/>
</dbReference>
<dbReference type="Pfam" id="PF00205">
    <property type="entry name" value="TPP_enzyme_M"/>
    <property type="match status" value="1"/>
</dbReference>
<dbReference type="Gene3D" id="3.40.50.970">
    <property type="match status" value="2"/>
</dbReference>
<dbReference type="Pfam" id="PF02776">
    <property type="entry name" value="TPP_enzyme_N"/>
    <property type="match status" value="1"/>
</dbReference>
<dbReference type="OrthoDB" id="2254214at2"/>
<dbReference type="CDD" id="cd07035">
    <property type="entry name" value="TPP_PYR_POX_like"/>
    <property type="match status" value="1"/>
</dbReference>
<dbReference type="SUPFAM" id="SSF52518">
    <property type="entry name" value="Thiamin diphosphate-binding fold (THDP-binding)"/>
    <property type="match status" value="2"/>
</dbReference>
<dbReference type="SUPFAM" id="SSF52467">
    <property type="entry name" value="DHS-like NAD/FAD-binding domain"/>
    <property type="match status" value="1"/>
</dbReference>
<evidence type="ECO:0000256" key="3">
    <source>
        <dbReference type="RuleBase" id="RU362132"/>
    </source>
</evidence>
<evidence type="ECO:0000259" key="5">
    <source>
        <dbReference type="Pfam" id="PF00205"/>
    </source>
</evidence>
<feature type="domain" description="Thiamine pyrophosphate enzyme N-terminal TPP-binding" evidence="7">
    <location>
        <begin position="20"/>
        <end position="133"/>
    </location>
</feature>
<sequence>MSSTTSTPTPSAPSSTLPSRTGGQVLVDQLILHGVQQLFCVPGESYLAVLDALHDAQIAVTVCRQEGGAAMMAEAQGKLTGQPGICFVTRGPGVTNASAGIHIAHQDSTPLIVFVGQVARGALGREAFQELDYGAVFGTMAKWVVQIDDAARVPEMVSRAFHVATSGRPGPVVVALPEDMLTDAVQVADALPYTVPETYPGAPALKELAERLAAAEWPVAILGGSRWSEQAVRDFVAFAEAWSLPVYCSFRRQMLFPASHDSYGGDLGLGVNPKLLARIRASDLVLVVGGRLSEIPSQGYELFDIPVPAQPMVHVHADANELGRLYRPTQSIHATPQAFASALADLRPAAAVRWAAHTQAARAEYLAWSDPDPIRIPGPLQMGEVMRHLREVLPHDAIFCNGAGNFATWVHRFWPFTAYASQLAPTSGSMGYGLPAGVGAKRLWPQREVVVFAGDGDFLMHGQEFATAVQYGLPIIVVLLDNAMYGTIRMHQEREYPGRVSATHLKNPDFKAYAVAFGGHGERVETTAEFAPALARARASGLPCVLHCLLDPEAITPTGTLQGIRNAAQARKPV</sequence>
<organism evidence="8 9">
    <name type="scientific">Paracidovorax valerianellae</name>
    <dbReference type="NCBI Taxonomy" id="187868"/>
    <lineage>
        <taxon>Bacteria</taxon>
        <taxon>Pseudomonadati</taxon>
        <taxon>Pseudomonadota</taxon>
        <taxon>Betaproteobacteria</taxon>
        <taxon>Burkholderiales</taxon>
        <taxon>Comamonadaceae</taxon>
        <taxon>Paracidovorax</taxon>
    </lineage>
</organism>
<dbReference type="InterPro" id="IPR011766">
    <property type="entry name" value="TPP_enzyme_TPP-bd"/>
</dbReference>
<dbReference type="GO" id="GO:0030976">
    <property type="term" value="F:thiamine pyrophosphate binding"/>
    <property type="evidence" value="ECO:0007669"/>
    <property type="project" value="InterPro"/>
</dbReference>
<dbReference type="PANTHER" id="PTHR18968">
    <property type="entry name" value="THIAMINE PYROPHOSPHATE ENZYMES"/>
    <property type="match status" value="1"/>
</dbReference>
<evidence type="ECO:0000256" key="1">
    <source>
        <dbReference type="ARBA" id="ARBA00007812"/>
    </source>
</evidence>
<dbReference type="FunFam" id="3.40.50.970:FF:000007">
    <property type="entry name" value="Acetolactate synthase"/>
    <property type="match status" value="1"/>
</dbReference>
<dbReference type="InterPro" id="IPR045229">
    <property type="entry name" value="TPP_enz"/>
</dbReference>
<keyword evidence="9" id="KW-1185">Reference proteome</keyword>